<organism evidence="1">
    <name type="scientific">Triticum urartu</name>
    <name type="common">Red wild einkorn</name>
    <name type="synonym">Crithodium urartu</name>
    <dbReference type="NCBI Taxonomy" id="4572"/>
    <lineage>
        <taxon>Eukaryota</taxon>
        <taxon>Viridiplantae</taxon>
        <taxon>Streptophyta</taxon>
        <taxon>Embryophyta</taxon>
        <taxon>Tracheophyta</taxon>
        <taxon>Spermatophyta</taxon>
        <taxon>Magnoliopsida</taxon>
        <taxon>Liliopsida</taxon>
        <taxon>Poales</taxon>
        <taxon>Poaceae</taxon>
        <taxon>BOP clade</taxon>
        <taxon>Pooideae</taxon>
        <taxon>Triticodae</taxon>
        <taxon>Triticeae</taxon>
        <taxon>Triticinae</taxon>
        <taxon>Triticum</taxon>
    </lineage>
</organism>
<dbReference type="PROSITE" id="PS51257">
    <property type="entry name" value="PROKAR_LIPOPROTEIN"/>
    <property type="match status" value="1"/>
</dbReference>
<accession>M8AT37</accession>
<gene>
    <name evidence="1" type="ORF">TRIUR3_31637</name>
</gene>
<sequence length="78" mass="8374">MRENKHIHVVENKLETISSTNLGGSCGSCWSLRGIGVGQLPNDGQDGADRLLGSDHEVRRGASCSGCRKQQHIKMGAE</sequence>
<protein>
    <submittedName>
        <fullName evidence="1">Uncharacterized protein</fullName>
    </submittedName>
</protein>
<reference evidence="1" key="1">
    <citation type="journal article" date="2013" name="Nature">
        <title>Draft genome of the wheat A-genome progenitor Triticum urartu.</title>
        <authorList>
            <person name="Ling H.Q."/>
            <person name="Zhao S."/>
            <person name="Liu D."/>
            <person name="Wang J."/>
            <person name="Sun H."/>
            <person name="Zhang C."/>
            <person name="Fan H."/>
            <person name="Li D."/>
            <person name="Dong L."/>
            <person name="Tao Y."/>
            <person name="Gao C."/>
            <person name="Wu H."/>
            <person name="Li Y."/>
            <person name="Cui Y."/>
            <person name="Guo X."/>
            <person name="Zheng S."/>
            <person name="Wang B."/>
            <person name="Yu K."/>
            <person name="Liang Q."/>
            <person name="Yang W."/>
            <person name="Lou X."/>
            <person name="Chen J."/>
            <person name="Feng M."/>
            <person name="Jian J."/>
            <person name="Zhang X."/>
            <person name="Luo G."/>
            <person name="Jiang Y."/>
            <person name="Liu J."/>
            <person name="Wang Z."/>
            <person name="Sha Y."/>
            <person name="Zhang B."/>
            <person name="Wu H."/>
            <person name="Tang D."/>
            <person name="Shen Q."/>
            <person name="Xue P."/>
            <person name="Zou S."/>
            <person name="Wang X."/>
            <person name="Liu X."/>
            <person name="Wang F."/>
            <person name="Yang Y."/>
            <person name="An X."/>
            <person name="Dong Z."/>
            <person name="Zhang K."/>
            <person name="Zhang X."/>
            <person name="Luo M.C."/>
            <person name="Dvorak J."/>
            <person name="Tong Y."/>
            <person name="Wang J."/>
            <person name="Yang H."/>
            <person name="Li Z."/>
            <person name="Wang D."/>
            <person name="Zhang A."/>
            <person name="Wang J."/>
        </authorList>
    </citation>
    <scope>NUCLEOTIDE SEQUENCE</scope>
</reference>
<dbReference type="EMBL" id="KD059858">
    <property type="protein sequence ID" value="EMS64169.1"/>
    <property type="molecule type" value="Genomic_DNA"/>
</dbReference>
<proteinExistence type="predicted"/>
<dbReference type="AlphaFoldDB" id="M8AT37"/>
<evidence type="ECO:0000313" key="1">
    <source>
        <dbReference type="EMBL" id="EMS64169.1"/>
    </source>
</evidence>
<name>M8AT37_TRIUA</name>